<dbReference type="KEGG" id="kne:92178526"/>
<evidence type="ECO:0008006" key="5">
    <source>
        <dbReference type="Google" id="ProtNLM"/>
    </source>
</evidence>
<dbReference type="RefSeq" id="XP_066805595.1">
    <property type="nucleotide sequence ID" value="XM_066944394.1"/>
</dbReference>
<feature type="region of interest" description="Disordered" evidence="1">
    <location>
        <begin position="363"/>
        <end position="404"/>
    </location>
</feature>
<keyword evidence="4" id="KW-1185">Reference proteome</keyword>
<evidence type="ECO:0000256" key="2">
    <source>
        <dbReference type="SAM" id="Phobius"/>
    </source>
</evidence>
<keyword evidence="2" id="KW-0812">Transmembrane</keyword>
<comment type="caution">
    <text evidence="3">The sequence shown here is derived from an EMBL/GenBank/DDBJ whole genome shotgun (WGS) entry which is preliminary data.</text>
</comment>
<feature type="compositionally biased region" description="Low complexity" evidence="1">
    <location>
        <begin position="151"/>
        <end position="171"/>
    </location>
</feature>
<name>A0AAW0Z555_9TREE</name>
<evidence type="ECO:0000313" key="3">
    <source>
        <dbReference type="EMBL" id="KAK8866116.1"/>
    </source>
</evidence>
<dbReference type="GeneID" id="92178526"/>
<accession>A0AAW0Z555</accession>
<feature type="transmembrane region" description="Helical" evidence="2">
    <location>
        <begin position="37"/>
        <end position="55"/>
    </location>
</feature>
<keyword evidence="2" id="KW-0472">Membrane</keyword>
<evidence type="ECO:0000256" key="1">
    <source>
        <dbReference type="SAM" id="MobiDB-lite"/>
    </source>
</evidence>
<dbReference type="AlphaFoldDB" id="A0AAW0Z555"/>
<proteinExistence type="predicted"/>
<dbReference type="EMBL" id="JBCAWK010000002">
    <property type="protein sequence ID" value="KAK8866116.1"/>
    <property type="molecule type" value="Genomic_DNA"/>
</dbReference>
<dbReference type="Proteomes" id="UP001388673">
    <property type="component" value="Unassembled WGS sequence"/>
</dbReference>
<sequence length="724" mass="81105">MAQRDLGQRAQQFREKWLVPSGGWLAELTITLSGTTGVWDLLILSAFFIASWIIIRTSPMEIGGILGLLFDLTIPLQYSNDEGLSEEHRYHLDGYWPVQLIAFAVEGLSFFFLHPDLFTLIVPGSRNGRPNRTTRMDLPGSYSEATYSVASSSSCEPDLGSESEASSPGSAQNQTPSHRGQRSQSTNPSYLTQPSSRSSKISSKTPPPDMPACKHDPKAYEHLKKSGYSDPAIAGMINAMNQVGEDKAKKTMRTWTKEKKPEEIARRNKQYEDRARKAGLSAGRPTTTNTSSSSQPPPDTASTSGTKAPPSNMPQSTHFPQAYEYLSKKGYSPPAIAGMINSMNGTDRNQAMSAFKTWCDEKKPEEVTRRNKQYAERAKKAGWSDSGGSSGAGSGSTGVSRGGLTSLKMTKAKVDPNIHRELKKTGYSDYAIIGMITELNKMDEKVAKESLKRWTGEKKPEEIHRRNQVYGGQVEEQAKLNLAIPESDIKRIAARIKEIKAFANDRRTQEEVIGLLKNPPNKGTLINVVNVCLKEGIPIKLPPDIAAGERLWLHPDRKEYVHDIEIPQWRVALLMKSVGRFLMDQDEFAYIVEKDGERTIDERKYAKFQTENAKWEKYLKSPLSRWDMDNRVIPLAKSLQFDLGDGLHGGGKLHLNVNHLRAQKQTIKDRLGVSGDMVDHMYKTLGDMVSRDKAQETLARWLEGKWKPGERDHFEKTFPYWKVV</sequence>
<feature type="compositionally biased region" description="Basic and acidic residues" evidence="1">
    <location>
        <begin position="363"/>
        <end position="379"/>
    </location>
</feature>
<reference evidence="3 4" key="1">
    <citation type="journal article" date="2024" name="bioRxiv">
        <title>Comparative genomics of Cryptococcus and Kwoniella reveals pathogenesis evolution and contrasting karyotype dynamics via intercentromeric recombination or chromosome fusion.</title>
        <authorList>
            <person name="Coelho M.A."/>
            <person name="David-Palma M."/>
            <person name="Shea T."/>
            <person name="Bowers K."/>
            <person name="McGinley-Smith S."/>
            <person name="Mohammad A.W."/>
            <person name="Gnirke A."/>
            <person name="Yurkov A.M."/>
            <person name="Nowrousian M."/>
            <person name="Sun S."/>
            <person name="Cuomo C.A."/>
            <person name="Heitman J."/>
        </authorList>
    </citation>
    <scope>NUCLEOTIDE SEQUENCE [LARGE SCALE GENOMIC DNA]</scope>
    <source>
        <strain evidence="3 4">CBS 13917</strain>
    </source>
</reference>
<feature type="region of interest" description="Disordered" evidence="1">
    <location>
        <begin position="151"/>
        <end position="216"/>
    </location>
</feature>
<feature type="compositionally biased region" description="Low complexity" evidence="1">
    <location>
        <begin position="285"/>
        <end position="304"/>
    </location>
</feature>
<gene>
    <name evidence="3" type="ORF">IAR55_001267</name>
</gene>
<feature type="compositionally biased region" description="Polar residues" evidence="1">
    <location>
        <begin position="172"/>
        <end position="193"/>
    </location>
</feature>
<feature type="region of interest" description="Disordered" evidence="1">
    <location>
        <begin position="244"/>
        <end position="318"/>
    </location>
</feature>
<feature type="compositionally biased region" description="Basic and acidic residues" evidence="1">
    <location>
        <begin position="244"/>
        <end position="276"/>
    </location>
</feature>
<organism evidence="3 4">
    <name type="scientific">Kwoniella newhampshirensis</name>
    <dbReference type="NCBI Taxonomy" id="1651941"/>
    <lineage>
        <taxon>Eukaryota</taxon>
        <taxon>Fungi</taxon>
        <taxon>Dikarya</taxon>
        <taxon>Basidiomycota</taxon>
        <taxon>Agaricomycotina</taxon>
        <taxon>Tremellomycetes</taxon>
        <taxon>Tremellales</taxon>
        <taxon>Cryptococcaceae</taxon>
        <taxon>Kwoniella</taxon>
    </lineage>
</organism>
<evidence type="ECO:0000313" key="4">
    <source>
        <dbReference type="Proteomes" id="UP001388673"/>
    </source>
</evidence>
<keyword evidence="2" id="KW-1133">Transmembrane helix</keyword>
<protein>
    <recommendedName>
        <fullName evidence="5">UBA domain-containing protein</fullName>
    </recommendedName>
</protein>
<feature type="compositionally biased region" description="Low complexity" evidence="1">
    <location>
        <begin position="194"/>
        <end position="204"/>
    </location>
</feature>